<sequence>MGGTDAEGEAPRRPTHLVSGNNHPRLRLPSQKRSRGASPPDPSHDVSAHHHPFVTFNPELVKPHKTSKVLSHISHPLVHTKTSSTISMHSTARHIAKRIATHPETKSFAKSFQRNMASGTPSETAKVQATADASAPTFESVGIKNSDIVQKSGVSLSQQQKVLVGSVLDLFEGNPTLKHLSLWSKTATFQDNITVAEGYDKFAAQWYGLPALFNPIRIQSHTVTSAGNPIELELKNSYTVKGIKTEQTMESVVQIQVGDDGKIVKVNDKWNNDLPEGAFSQVRNAFNVSVSSAAKTLLGLLGQASFAVFCRVSLWRPFWALRKLNAVTVPAFVKVPKTEEEDQKLKAEREKQ</sequence>
<feature type="compositionally biased region" description="Basic residues" evidence="1">
    <location>
        <begin position="24"/>
        <end position="35"/>
    </location>
</feature>
<comment type="caution">
    <text evidence="2">The sequence shown here is derived from an EMBL/GenBank/DDBJ whole genome shotgun (WGS) entry which is preliminary data.</text>
</comment>
<evidence type="ECO:0000313" key="2">
    <source>
        <dbReference type="EMBL" id="KAK1446593.1"/>
    </source>
</evidence>
<feature type="region of interest" description="Disordered" evidence="1">
    <location>
        <begin position="1"/>
        <end position="50"/>
    </location>
</feature>
<reference evidence="2" key="1">
    <citation type="submission" date="2016-11" db="EMBL/GenBank/DDBJ databases">
        <title>The genome sequence of Colletotrichum cuscutae.</title>
        <authorList>
            <person name="Baroncelli R."/>
        </authorList>
    </citation>
    <scope>NUCLEOTIDE SEQUENCE</scope>
    <source>
        <strain evidence="2">IMI 304802</strain>
    </source>
</reference>
<keyword evidence="3" id="KW-1185">Reference proteome</keyword>
<dbReference type="Gene3D" id="3.10.450.50">
    <property type="match status" value="1"/>
</dbReference>
<proteinExistence type="predicted"/>
<evidence type="ECO:0000256" key="1">
    <source>
        <dbReference type="SAM" id="MobiDB-lite"/>
    </source>
</evidence>
<dbReference type="SUPFAM" id="SSF54427">
    <property type="entry name" value="NTF2-like"/>
    <property type="match status" value="1"/>
</dbReference>
<protein>
    <submittedName>
        <fullName evidence="2">Uncharacterized protein</fullName>
    </submittedName>
</protein>
<dbReference type="PANTHER" id="PTHR34213:SF2">
    <property type="entry name" value="NUCLEAR TRANSPORT FACTOR 2 (NTF2) FAMILY PROTEIN"/>
    <property type="match status" value="1"/>
</dbReference>
<evidence type="ECO:0000313" key="3">
    <source>
        <dbReference type="Proteomes" id="UP001239213"/>
    </source>
</evidence>
<dbReference type="Proteomes" id="UP001239213">
    <property type="component" value="Unassembled WGS sequence"/>
</dbReference>
<dbReference type="AlphaFoldDB" id="A0AAI9TVI2"/>
<accession>A0AAI9TVI2</accession>
<gene>
    <name evidence="2" type="ORF">CCUS01_12341</name>
</gene>
<dbReference type="EMBL" id="MPDP01000318">
    <property type="protein sequence ID" value="KAK1446593.1"/>
    <property type="molecule type" value="Genomic_DNA"/>
</dbReference>
<dbReference type="PANTHER" id="PTHR34213">
    <property type="entry name" value="NUCLEAR TRANSPORT FACTOR 2 (NTF2) FAMILY PROTEIN"/>
    <property type="match status" value="1"/>
</dbReference>
<organism evidence="2 3">
    <name type="scientific">Colletotrichum cuscutae</name>
    <dbReference type="NCBI Taxonomy" id="1209917"/>
    <lineage>
        <taxon>Eukaryota</taxon>
        <taxon>Fungi</taxon>
        <taxon>Dikarya</taxon>
        <taxon>Ascomycota</taxon>
        <taxon>Pezizomycotina</taxon>
        <taxon>Sordariomycetes</taxon>
        <taxon>Hypocreomycetidae</taxon>
        <taxon>Glomerellales</taxon>
        <taxon>Glomerellaceae</taxon>
        <taxon>Colletotrichum</taxon>
        <taxon>Colletotrichum acutatum species complex</taxon>
    </lineage>
</organism>
<dbReference type="InterPro" id="IPR032710">
    <property type="entry name" value="NTF2-like_dom_sf"/>
</dbReference>
<name>A0AAI9TVI2_9PEZI</name>